<evidence type="ECO:0000256" key="5">
    <source>
        <dbReference type="ARBA" id="ARBA00023163"/>
    </source>
</evidence>
<proteinExistence type="predicted"/>
<dbReference type="InterPro" id="IPR036388">
    <property type="entry name" value="WH-like_DNA-bd_sf"/>
</dbReference>
<dbReference type="PANTHER" id="PTHR48111">
    <property type="entry name" value="REGULATOR OF RPOS"/>
    <property type="match status" value="1"/>
</dbReference>
<dbReference type="Proteomes" id="UP000572984">
    <property type="component" value="Unassembled WGS sequence"/>
</dbReference>
<dbReference type="Pfam" id="PF00072">
    <property type="entry name" value="Response_reg"/>
    <property type="match status" value="1"/>
</dbReference>
<comment type="caution">
    <text evidence="8">The sequence shown here is derived from an EMBL/GenBank/DDBJ whole genome shotgun (WGS) entry which is preliminary data.</text>
</comment>
<dbReference type="PROSITE" id="PS50110">
    <property type="entry name" value="RESPONSE_REGULATORY"/>
    <property type="match status" value="1"/>
</dbReference>
<evidence type="ECO:0000259" key="7">
    <source>
        <dbReference type="PROSITE" id="PS50110"/>
    </source>
</evidence>
<keyword evidence="5" id="KW-0804">Transcription</keyword>
<dbReference type="GO" id="GO:0000976">
    <property type="term" value="F:transcription cis-regulatory region binding"/>
    <property type="evidence" value="ECO:0007669"/>
    <property type="project" value="TreeGrafter"/>
</dbReference>
<dbReference type="AlphaFoldDB" id="A0A838BRC8"/>
<evidence type="ECO:0000256" key="2">
    <source>
        <dbReference type="ARBA" id="ARBA00023012"/>
    </source>
</evidence>
<keyword evidence="9" id="KW-1185">Reference proteome</keyword>
<keyword evidence="3" id="KW-0805">Transcription regulation</keyword>
<keyword evidence="1 6" id="KW-0597">Phosphoprotein</keyword>
<dbReference type="GO" id="GO:0000156">
    <property type="term" value="F:phosphorelay response regulator activity"/>
    <property type="evidence" value="ECO:0007669"/>
    <property type="project" value="TreeGrafter"/>
</dbReference>
<dbReference type="InterPro" id="IPR035965">
    <property type="entry name" value="PAS-like_dom_sf"/>
</dbReference>
<dbReference type="Gene3D" id="3.40.50.2300">
    <property type="match status" value="1"/>
</dbReference>
<dbReference type="SUPFAM" id="SSF52172">
    <property type="entry name" value="CheY-like"/>
    <property type="match status" value="1"/>
</dbReference>
<dbReference type="Pfam" id="PF00196">
    <property type="entry name" value="GerE"/>
    <property type="match status" value="1"/>
</dbReference>
<dbReference type="EMBL" id="JACDXJ010000001">
    <property type="protein sequence ID" value="MBA1157483.1"/>
    <property type="molecule type" value="Genomic_DNA"/>
</dbReference>
<evidence type="ECO:0000256" key="1">
    <source>
        <dbReference type="ARBA" id="ARBA00022553"/>
    </source>
</evidence>
<sequence>MNTQKTILCVEDEDDLRGDIAEELEAANYRVLQAANGGEALSLLEKHRPDLVLCDITMPGLGGYDVLKSLREQGTMSDVPFIFLTALAERNDVLTGKQAGADDYLVKPIDYEILLATVAARLDQVTRVQTSAVTRAEESWQEILKSSKGRTVDALYKATFAFDRFLVGVVIVDETGAIRVMNKEAQRILAEDDGLVAAQGILKGFPAKQNSKLYSAITKAFEEETLDEIVSFPRNSGGRPYLVLIQGQRFSAEERPEAVVLLVIDTEQRAKVSGDTLVRLYGLTPSETRVALMLIDGKRLDQIAEELEVAQTTVVFHLKNLWLCIRHEQDKLDSAGASSCQLLTPTYVFPIRAKRRAILYTVKETSHERLQSVAA</sequence>
<dbReference type="SUPFAM" id="SSF46894">
    <property type="entry name" value="C-terminal effector domain of the bipartite response regulators"/>
    <property type="match status" value="1"/>
</dbReference>
<evidence type="ECO:0000256" key="6">
    <source>
        <dbReference type="PROSITE-ProRule" id="PRU00169"/>
    </source>
</evidence>
<dbReference type="InterPro" id="IPR016032">
    <property type="entry name" value="Sig_transdc_resp-reg_C-effctor"/>
</dbReference>
<feature type="modified residue" description="4-aspartylphosphate" evidence="6">
    <location>
        <position position="55"/>
    </location>
</feature>
<evidence type="ECO:0000313" key="9">
    <source>
        <dbReference type="Proteomes" id="UP000572984"/>
    </source>
</evidence>
<keyword evidence="4" id="KW-0238">DNA-binding</keyword>
<evidence type="ECO:0000313" key="8">
    <source>
        <dbReference type="EMBL" id="MBA1157483.1"/>
    </source>
</evidence>
<dbReference type="CDD" id="cd17574">
    <property type="entry name" value="REC_OmpR"/>
    <property type="match status" value="1"/>
</dbReference>
<accession>A0A838BRC8</accession>
<dbReference type="RefSeq" id="WP_181052950.1">
    <property type="nucleotide sequence ID" value="NZ_JACDXJ010000001.1"/>
</dbReference>
<dbReference type="InterPro" id="IPR000792">
    <property type="entry name" value="Tscrpt_reg_LuxR_C"/>
</dbReference>
<dbReference type="GO" id="GO:0032993">
    <property type="term" value="C:protein-DNA complex"/>
    <property type="evidence" value="ECO:0007669"/>
    <property type="project" value="TreeGrafter"/>
</dbReference>
<organism evidence="8 9">
    <name type="scientific">Microvirga mediterraneensis</name>
    <dbReference type="NCBI Taxonomy" id="2754695"/>
    <lineage>
        <taxon>Bacteria</taxon>
        <taxon>Pseudomonadati</taxon>
        <taxon>Pseudomonadota</taxon>
        <taxon>Alphaproteobacteria</taxon>
        <taxon>Hyphomicrobiales</taxon>
        <taxon>Methylobacteriaceae</taxon>
        <taxon>Microvirga</taxon>
    </lineage>
</organism>
<feature type="domain" description="Response regulatory" evidence="7">
    <location>
        <begin position="6"/>
        <end position="122"/>
    </location>
</feature>
<dbReference type="InterPro" id="IPR039420">
    <property type="entry name" value="WalR-like"/>
</dbReference>
<evidence type="ECO:0000256" key="3">
    <source>
        <dbReference type="ARBA" id="ARBA00023015"/>
    </source>
</evidence>
<reference evidence="8 9" key="1">
    <citation type="submission" date="2020-07" db="EMBL/GenBank/DDBJ databases">
        <title>Draft genome and description of Microvirga mediterraneensis Marseille-Q2068 sp. nov.</title>
        <authorList>
            <person name="Boxberger M."/>
        </authorList>
    </citation>
    <scope>NUCLEOTIDE SEQUENCE [LARGE SCALE GENOMIC DNA]</scope>
    <source>
        <strain evidence="8 9">Marseille-Q2068</strain>
    </source>
</reference>
<dbReference type="SMART" id="SM00448">
    <property type="entry name" value="REC"/>
    <property type="match status" value="1"/>
</dbReference>
<name>A0A838BRC8_9HYPH</name>
<protein>
    <submittedName>
        <fullName evidence="8">Response regulator</fullName>
    </submittedName>
</protein>
<dbReference type="GO" id="GO:0005829">
    <property type="term" value="C:cytosol"/>
    <property type="evidence" value="ECO:0007669"/>
    <property type="project" value="TreeGrafter"/>
</dbReference>
<keyword evidence="2" id="KW-0902">Two-component regulatory system</keyword>
<dbReference type="SMART" id="SM00421">
    <property type="entry name" value="HTH_LUXR"/>
    <property type="match status" value="1"/>
</dbReference>
<dbReference type="InterPro" id="IPR001789">
    <property type="entry name" value="Sig_transdc_resp-reg_receiver"/>
</dbReference>
<dbReference type="PANTHER" id="PTHR48111:SF1">
    <property type="entry name" value="TWO-COMPONENT RESPONSE REGULATOR ORR33"/>
    <property type="match status" value="1"/>
</dbReference>
<evidence type="ECO:0000256" key="4">
    <source>
        <dbReference type="ARBA" id="ARBA00023125"/>
    </source>
</evidence>
<dbReference type="SUPFAM" id="SSF55785">
    <property type="entry name" value="PYP-like sensor domain (PAS domain)"/>
    <property type="match status" value="1"/>
</dbReference>
<dbReference type="InterPro" id="IPR011006">
    <property type="entry name" value="CheY-like_superfamily"/>
</dbReference>
<dbReference type="Gene3D" id="1.10.10.10">
    <property type="entry name" value="Winged helix-like DNA-binding domain superfamily/Winged helix DNA-binding domain"/>
    <property type="match status" value="1"/>
</dbReference>
<dbReference type="GO" id="GO:0006355">
    <property type="term" value="P:regulation of DNA-templated transcription"/>
    <property type="evidence" value="ECO:0007669"/>
    <property type="project" value="InterPro"/>
</dbReference>
<gene>
    <name evidence="8" type="ORF">H0S73_15255</name>
</gene>